<keyword evidence="5" id="KW-0283">Flagellar rotation</keyword>
<dbReference type="GO" id="GO:0006935">
    <property type="term" value="P:chemotaxis"/>
    <property type="evidence" value="ECO:0007669"/>
    <property type="project" value="UniProtKB-KW"/>
</dbReference>
<comment type="subcellular location">
    <subcellularLocation>
        <location evidence="1">Cell membrane</location>
        <topology evidence="1">Peripheral membrane protein</topology>
        <orientation evidence="1">Cytoplasmic side</orientation>
    </subcellularLocation>
</comment>
<dbReference type="GO" id="GO:0009425">
    <property type="term" value="C:bacterial-type flagellum basal body"/>
    <property type="evidence" value="ECO:0007669"/>
    <property type="project" value="InterPro"/>
</dbReference>
<evidence type="ECO:0000313" key="9">
    <source>
        <dbReference type="Proteomes" id="UP001142325"/>
    </source>
</evidence>
<evidence type="ECO:0000256" key="4">
    <source>
        <dbReference type="ARBA" id="ARBA00022500"/>
    </source>
</evidence>
<keyword evidence="3" id="KW-1003">Cell membrane</keyword>
<dbReference type="Proteomes" id="UP001142325">
    <property type="component" value="Unassembled WGS sequence"/>
</dbReference>
<dbReference type="InterPro" id="IPR036429">
    <property type="entry name" value="SpoA-like_sf"/>
</dbReference>
<protein>
    <recommendedName>
        <fullName evidence="7">Flagellar motor switch protein FliN-like C-terminal domain-containing protein</fullName>
    </recommendedName>
</protein>
<comment type="similarity">
    <text evidence="2">Belongs to the FliN/MopA/SpaO family.</text>
</comment>
<dbReference type="PANTHER" id="PTHR43484:SF1">
    <property type="entry name" value="FLAGELLAR MOTOR SWITCH PROTEIN FLIN"/>
    <property type="match status" value="1"/>
</dbReference>
<gene>
    <name evidence="8" type="ORF">GCM10017596_13440</name>
</gene>
<dbReference type="PRINTS" id="PR00956">
    <property type="entry name" value="FLGMOTORFLIN"/>
</dbReference>
<evidence type="ECO:0000256" key="6">
    <source>
        <dbReference type="ARBA" id="ARBA00023136"/>
    </source>
</evidence>
<name>A0A9W6M901_9MICO</name>
<dbReference type="AlphaFoldDB" id="A0A9W6M901"/>
<evidence type="ECO:0000256" key="3">
    <source>
        <dbReference type="ARBA" id="ARBA00022475"/>
    </source>
</evidence>
<keyword evidence="9" id="KW-1185">Reference proteome</keyword>
<dbReference type="InterPro" id="IPR001543">
    <property type="entry name" value="FliN-like_C"/>
</dbReference>
<dbReference type="Gene3D" id="2.30.330.10">
    <property type="entry name" value="SpoA-like"/>
    <property type="match status" value="1"/>
</dbReference>
<dbReference type="GO" id="GO:0071973">
    <property type="term" value="P:bacterial-type flagellum-dependent cell motility"/>
    <property type="evidence" value="ECO:0007669"/>
    <property type="project" value="InterPro"/>
</dbReference>
<evidence type="ECO:0000256" key="2">
    <source>
        <dbReference type="ARBA" id="ARBA00009226"/>
    </source>
</evidence>
<keyword evidence="4" id="KW-0145">Chemotaxis</keyword>
<evidence type="ECO:0000256" key="5">
    <source>
        <dbReference type="ARBA" id="ARBA00022779"/>
    </source>
</evidence>
<evidence type="ECO:0000259" key="7">
    <source>
        <dbReference type="Pfam" id="PF01052"/>
    </source>
</evidence>
<accession>A0A9W6M901</accession>
<sequence length="219" mass="22687">MSTFQETAIAAAIAGKLPFSVPVIPSVSTDPSAVGTAVAVTFTGTPGARLAIQIADPTALADGSAEAVLADRLHPIFEAAVVVLGTGALSDAEEVDAAEFFTASGTQIFDIVAEDGTVMARAAVRIDDERRRSGSSGPMRLNRIAGVEMELVVEIGRTRMPVRDVLTLEPGRVVELDRAAGSPADIVLNGRLIGHGTVVVADGDFAIRVERILDGAQDI</sequence>
<evidence type="ECO:0000313" key="8">
    <source>
        <dbReference type="EMBL" id="GLK01629.1"/>
    </source>
</evidence>
<dbReference type="SUPFAM" id="SSF101801">
    <property type="entry name" value="Surface presentation of antigens (SPOA)"/>
    <property type="match status" value="1"/>
</dbReference>
<dbReference type="GO" id="GO:0005886">
    <property type="term" value="C:plasma membrane"/>
    <property type="evidence" value="ECO:0007669"/>
    <property type="project" value="UniProtKB-SubCell"/>
</dbReference>
<keyword evidence="6" id="KW-0472">Membrane</keyword>
<reference evidence="8" key="2">
    <citation type="submission" date="2023-01" db="EMBL/GenBank/DDBJ databases">
        <authorList>
            <person name="Sun Q."/>
            <person name="Evtushenko L."/>
        </authorList>
    </citation>
    <scope>NUCLEOTIDE SEQUENCE</scope>
    <source>
        <strain evidence="8">VKM Ac-1958</strain>
    </source>
</reference>
<feature type="domain" description="Flagellar motor switch protein FliN-like C-terminal" evidence="7">
    <location>
        <begin position="143"/>
        <end position="213"/>
    </location>
</feature>
<dbReference type="RefSeq" id="WP_204939261.1">
    <property type="nucleotide sequence ID" value="NZ_BAAAUM010000001.1"/>
</dbReference>
<reference evidence="8" key="1">
    <citation type="journal article" date="2014" name="Int. J. Syst. Evol. Microbiol.">
        <title>Complete genome sequence of Corynebacterium casei LMG S-19264T (=DSM 44701T), isolated from a smear-ripened cheese.</title>
        <authorList>
            <consortium name="US DOE Joint Genome Institute (JGI-PGF)"/>
            <person name="Walter F."/>
            <person name="Albersmeier A."/>
            <person name="Kalinowski J."/>
            <person name="Ruckert C."/>
        </authorList>
    </citation>
    <scope>NUCLEOTIDE SEQUENCE</scope>
    <source>
        <strain evidence="8">VKM Ac-1958</strain>
    </source>
</reference>
<organism evidence="8 9">
    <name type="scientific">Microbacterium keratanolyticum</name>
    <dbReference type="NCBI Taxonomy" id="67574"/>
    <lineage>
        <taxon>Bacteria</taxon>
        <taxon>Bacillati</taxon>
        <taxon>Actinomycetota</taxon>
        <taxon>Actinomycetes</taxon>
        <taxon>Micrococcales</taxon>
        <taxon>Microbacteriaceae</taxon>
        <taxon>Microbacterium</taxon>
    </lineage>
</organism>
<proteinExistence type="inferred from homology"/>
<dbReference type="EMBL" id="BSET01000001">
    <property type="protein sequence ID" value="GLK01629.1"/>
    <property type="molecule type" value="Genomic_DNA"/>
</dbReference>
<comment type="caution">
    <text evidence="8">The sequence shown here is derived from an EMBL/GenBank/DDBJ whole genome shotgun (WGS) entry which is preliminary data.</text>
</comment>
<dbReference type="PANTHER" id="PTHR43484">
    <property type="match status" value="1"/>
</dbReference>
<dbReference type="InterPro" id="IPR001172">
    <property type="entry name" value="FliN_T3SS_HrcQb"/>
</dbReference>
<evidence type="ECO:0000256" key="1">
    <source>
        <dbReference type="ARBA" id="ARBA00004413"/>
    </source>
</evidence>
<dbReference type="InterPro" id="IPR051469">
    <property type="entry name" value="FliN/MopA/SpaO"/>
</dbReference>
<dbReference type="Pfam" id="PF01052">
    <property type="entry name" value="FliMN_C"/>
    <property type="match status" value="1"/>
</dbReference>
<dbReference type="GO" id="GO:0003774">
    <property type="term" value="F:cytoskeletal motor activity"/>
    <property type="evidence" value="ECO:0007669"/>
    <property type="project" value="InterPro"/>
</dbReference>